<evidence type="ECO:0000313" key="5">
    <source>
        <dbReference type="Proteomes" id="UP000476030"/>
    </source>
</evidence>
<accession>A0A6L8W8C6</accession>
<evidence type="ECO:0000256" key="2">
    <source>
        <dbReference type="ARBA" id="ARBA00022840"/>
    </source>
</evidence>
<dbReference type="Pfam" id="PF00005">
    <property type="entry name" value="ABC_tran"/>
    <property type="match status" value="2"/>
</dbReference>
<evidence type="ECO:0000256" key="1">
    <source>
        <dbReference type="ARBA" id="ARBA00022741"/>
    </source>
</evidence>
<dbReference type="SUPFAM" id="SSF52540">
    <property type="entry name" value="P-loop containing nucleoside triphosphate hydrolases"/>
    <property type="match status" value="2"/>
</dbReference>
<keyword evidence="1" id="KW-0547">Nucleotide-binding</keyword>
<dbReference type="Gene3D" id="3.40.50.300">
    <property type="entry name" value="P-loop containing nucleotide triphosphate hydrolases"/>
    <property type="match status" value="2"/>
</dbReference>
<dbReference type="PROSITE" id="PS50893">
    <property type="entry name" value="ABC_TRANSPORTER_2"/>
    <property type="match status" value="2"/>
</dbReference>
<dbReference type="SMART" id="SM00382">
    <property type="entry name" value="AAA"/>
    <property type="match status" value="1"/>
</dbReference>
<dbReference type="CDD" id="cd03215">
    <property type="entry name" value="ABC_Carb_Monos_II"/>
    <property type="match status" value="1"/>
</dbReference>
<sequence>MQKAIACFENVTRRFGDLIAVNDANLEIFPGEVTAILGENGAGKSTLMKLLYGVHLPSSGRILINGEPSAITGPADAMINGVGMVFQNFSLLSALTVRDNLLLAWPKTPYWVSENNKGTKEVLANLTRLAPHINPHSKVSNLSVGEQQLVELCKVLNISARIVILDEPTSVLTPAESRRLHGFIRQLADEGVSVVLITHKLADVEACADRIAVMRKGQIVDVSPRGQKSMSEIVTLMMGSDVKREISPPALPKKRVEKLFLNKICATAPGMSLKDISLSIAAGEVVGLAGVAGNGQALLAEVLAGIHPATSGDVALDGISLIRRNQMETLATPLGYIPELPRKNAVVENMTLAKNLNLRALASGKADVNNEVQDLLTRFHVNPPEIDRYASTLSGGNLQKLVSARELGRPRAAILACYPTMGLDISAIQMIYREIFAQAEAGAAVLWISEDLDDLIAGSHRIAIIRDGQLVAVKDNDGKLNRDTLGAMMTGLKPERKVA</sequence>
<feature type="domain" description="ABC transporter" evidence="3">
    <location>
        <begin position="6"/>
        <end position="241"/>
    </location>
</feature>
<dbReference type="RefSeq" id="WP_161315267.1">
    <property type="nucleotide sequence ID" value="NZ_WTUW01000002.1"/>
</dbReference>
<dbReference type="EMBL" id="WTUW01000002">
    <property type="protein sequence ID" value="MZR30712.1"/>
    <property type="molecule type" value="Genomic_DNA"/>
</dbReference>
<gene>
    <name evidence="4" type="ORF">GQE98_08695</name>
</gene>
<dbReference type="GO" id="GO:0005524">
    <property type="term" value="F:ATP binding"/>
    <property type="evidence" value="ECO:0007669"/>
    <property type="project" value="UniProtKB-KW"/>
</dbReference>
<dbReference type="PROSITE" id="PS00211">
    <property type="entry name" value="ABC_TRANSPORTER_1"/>
    <property type="match status" value="1"/>
</dbReference>
<dbReference type="PANTHER" id="PTHR43790">
    <property type="entry name" value="CARBOHYDRATE TRANSPORT ATP-BINDING PROTEIN MG119-RELATED"/>
    <property type="match status" value="1"/>
</dbReference>
<name>A0A6L8W8C6_9PROT</name>
<comment type="caution">
    <text evidence="4">The sequence shown here is derived from an EMBL/GenBank/DDBJ whole genome shotgun (WGS) entry which is preliminary data.</text>
</comment>
<keyword evidence="5" id="KW-1185">Reference proteome</keyword>
<dbReference type="GO" id="GO:0016887">
    <property type="term" value="F:ATP hydrolysis activity"/>
    <property type="evidence" value="ECO:0007669"/>
    <property type="project" value="InterPro"/>
</dbReference>
<feature type="domain" description="ABC transporter" evidence="3">
    <location>
        <begin position="254"/>
        <end position="492"/>
    </location>
</feature>
<protein>
    <submittedName>
        <fullName evidence="4">ATP-binding cassette domain-containing protein</fullName>
    </submittedName>
</protein>
<evidence type="ECO:0000313" key="4">
    <source>
        <dbReference type="EMBL" id="MZR30712.1"/>
    </source>
</evidence>
<dbReference type="InterPro" id="IPR050107">
    <property type="entry name" value="ABC_carbohydrate_import_ATPase"/>
</dbReference>
<keyword evidence="2 4" id="KW-0067">ATP-binding</keyword>
<evidence type="ECO:0000259" key="3">
    <source>
        <dbReference type="PROSITE" id="PS50893"/>
    </source>
</evidence>
<dbReference type="InterPro" id="IPR017871">
    <property type="entry name" value="ABC_transporter-like_CS"/>
</dbReference>
<reference evidence="4 5" key="1">
    <citation type="submission" date="2019-12" db="EMBL/GenBank/DDBJ databases">
        <title>Snethiella sp. nov. sp. isolated from sea sand.</title>
        <authorList>
            <person name="Kim J."/>
            <person name="Jeong S.E."/>
            <person name="Jung H.S."/>
            <person name="Jeon C.O."/>
        </authorList>
    </citation>
    <scope>NUCLEOTIDE SEQUENCE [LARGE SCALE GENOMIC DNA]</scope>
    <source>
        <strain evidence="4 5">DP05</strain>
    </source>
</reference>
<dbReference type="AlphaFoldDB" id="A0A6L8W8C6"/>
<dbReference type="CDD" id="cd03216">
    <property type="entry name" value="ABC_Carb_Monos_I"/>
    <property type="match status" value="1"/>
</dbReference>
<dbReference type="InterPro" id="IPR027417">
    <property type="entry name" value="P-loop_NTPase"/>
</dbReference>
<dbReference type="InterPro" id="IPR003439">
    <property type="entry name" value="ABC_transporter-like_ATP-bd"/>
</dbReference>
<dbReference type="PANTHER" id="PTHR43790:SF4">
    <property type="entry name" value="GUANOSINE IMPORT ATP-BINDING PROTEIN NUPO"/>
    <property type="match status" value="1"/>
</dbReference>
<dbReference type="Proteomes" id="UP000476030">
    <property type="component" value="Unassembled WGS sequence"/>
</dbReference>
<dbReference type="InterPro" id="IPR003593">
    <property type="entry name" value="AAA+_ATPase"/>
</dbReference>
<proteinExistence type="predicted"/>
<organism evidence="4 5">
    <name type="scientific">Sneathiella litorea</name>
    <dbReference type="NCBI Taxonomy" id="2606216"/>
    <lineage>
        <taxon>Bacteria</taxon>
        <taxon>Pseudomonadati</taxon>
        <taxon>Pseudomonadota</taxon>
        <taxon>Alphaproteobacteria</taxon>
        <taxon>Sneathiellales</taxon>
        <taxon>Sneathiellaceae</taxon>
        <taxon>Sneathiella</taxon>
    </lineage>
</organism>